<dbReference type="Pfam" id="PF00072">
    <property type="entry name" value="Response_reg"/>
    <property type="match status" value="1"/>
</dbReference>
<dbReference type="EMBL" id="SPSF01000008">
    <property type="protein sequence ID" value="MPQ60620.1"/>
    <property type="molecule type" value="Genomic_DNA"/>
</dbReference>
<dbReference type="SMART" id="SM00862">
    <property type="entry name" value="Trans_reg_C"/>
    <property type="match status" value="1"/>
</dbReference>
<evidence type="ECO:0000256" key="2">
    <source>
        <dbReference type="ARBA" id="ARBA00022553"/>
    </source>
</evidence>
<sequence>MFNILIVDDEVEIIELMEVYLLNDGYKVFKATNGIDALNIINKEKIHLVILDIMMPEIDGLQVCIKIRKEYNIPIIMVSAKGQDIDKIQGLSTGADDYMVKPFNTMELLARVKAQIRRYVYFNENHKSFDNEEVIEIKGITINKGKHKVNLFGEELKLTPTEYEILLLLASNAGKIFNAEEIFKEIWKEKYLEGNNTVMVHIWRLREKLEDNPKAPKIVETVWGVGYKIEEQ</sequence>
<accession>A0A5N7IVW7</accession>
<evidence type="ECO:0000259" key="10">
    <source>
        <dbReference type="PROSITE" id="PS50110"/>
    </source>
</evidence>
<feature type="domain" description="Response regulatory" evidence="10">
    <location>
        <begin position="3"/>
        <end position="116"/>
    </location>
</feature>
<dbReference type="InterPro" id="IPR011006">
    <property type="entry name" value="CheY-like_superfamily"/>
</dbReference>
<comment type="caution">
    <text evidence="12">The sequence shown here is derived from an EMBL/GenBank/DDBJ whole genome shotgun (WGS) entry which is preliminary data.</text>
</comment>
<dbReference type="Gene3D" id="3.40.50.2300">
    <property type="match status" value="1"/>
</dbReference>
<feature type="modified residue" description="4-aspartylphosphate" evidence="8">
    <location>
        <position position="52"/>
    </location>
</feature>
<evidence type="ECO:0000313" key="12">
    <source>
        <dbReference type="EMBL" id="MPQ60620.1"/>
    </source>
</evidence>
<keyword evidence="2 8" id="KW-0597">Phosphoprotein</keyword>
<dbReference type="SUPFAM" id="SSF52172">
    <property type="entry name" value="CheY-like"/>
    <property type="match status" value="1"/>
</dbReference>
<feature type="domain" description="OmpR/PhoB-type" evidence="11">
    <location>
        <begin position="132"/>
        <end position="231"/>
    </location>
</feature>
<evidence type="ECO:0000256" key="3">
    <source>
        <dbReference type="ARBA" id="ARBA00023012"/>
    </source>
</evidence>
<evidence type="ECO:0000313" key="13">
    <source>
        <dbReference type="Proteomes" id="UP000342249"/>
    </source>
</evidence>
<dbReference type="InterPro" id="IPR001789">
    <property type="entry name" value="Sig_transdc_resp-reg_receiver"/>
</dbReference>
<keyword evidence="6" id="KW-0804">Transcription</keyword>
<dbReference type="SUPFAM" id="SSF46894">
    <property type="entry name" value="C-terminal effector domain of the bipartite response regulators"/>
    <property type="match status" value="1"/>
</dbReference>
<dbReference type="Proteomes" id="UP000342249">
    <property type="component" value="Unassembled WGS sequence"/>
</dbReference>
<dbReference type="InterPro" id="IPR039420">
    <property type="entry name" value="WalR-like"/>
</dbReference>
<dbReference type="Gene3D" id="6.10.250.690">
    <property type="match status" value="1"/>
</dbReference>
<dbReference type="SMART" id="SM00448">
    <property type="entry name" value="REC"/>
    <property type="match status" value="1"/>
</dbReference>
<comment type="function">
    <text evidence="7">May play the central regulatory role in sporulation. It may be an element of the effector pathway responsible for the activation of sporulation genes in response to nutritional stress. Spo0A may act in concert with spo0H (a sigma factor) to control the expression of some genes that are critical to the sporulation process.</text>
</comment>
<evidence type="ECO:0000256" key="5">
    <source>
        <dbReference type="ARBA" id="ARBA00023125"/>
    </source>
</evidence>
<keyword evidence="4" id="KW-0805">Transcription regulation</keyword>
<dbReference type="FunFam" id="3.40.50.2300:FF:000001">
    <property type="entry name" value="DNA-binding response regulator PhoB"/>
    <property type="match status" value="1"/>
</dbReference>
<dbReference type="GO" id="GO:0005829">
    <property type="term" value="C:cytosol"/>
    <property type="evidence" value="ECO:0007669"/>
    <property type="project" value="TreeGrafter"/>
</dbReference>
<proteinExistence type="predicted"/>
<reference evidence="12 13" key="1">
    <citation type="journal article" date="2019" name="Lett. Appl. Microbiol.">
        <title>A case of 'blown pack' spoilage of vacuum-packaged pork likely associated with Clostridium estertheticum in Canada.</title>
        <authorList>
            <person name="Zhang P."/>
            <person name="Ward P."/>
            <person name="McMullen L.M."/>
            <person name="Yang X."/>
        </authorList>
    </citation>
    <scope>NUCLEOTIDE SEQUENCE [LARGE SCALE GENOMIC DNA]</scope>
    <source>
        <strain evidence="12 13">MA19</strain>
    </source>
</reference>
<evidence type="ECO:0000256" key="8">
    <source>
        <dbReference type="PROSITE-ProRule" id="PRU00169"/>
    </source>
</evidence>
<dbReference type="GO" id="GO:0006355">
    <property type="term" value="P:regulation of DNA-templated transcription"/>
    <property type="evidence" value="ECO:0007669"/>
    <property type="project" value="InterPro"/>
</dbReference>
<name>A0A5N7IVW7_9CLOT</name>
<dbReference type="AlphaFoldDB" id="A0A5N7IVW7"/>
<dbReference type="CDD" id="cd00383">
    <property type="entry name" value="trans_reg_C"/>
    <property type="match status" value="1"/>
</dbReference>
<dbReference type="InterPro" id="IPR016032">
    <property type="entry name" value="Sig_transdc_resp-reg_C-effctor"/>
</dbReference>
<dbReference type="Pfam" id="PF00486">
    <property type="entry name" value="Trans_reg_C"/>
    <property type="match status" value="1"/>
</dbReference>
<evidence type="ECO:0000256" key="7">
    <source>
        <dbReference type="ARBA" id="ARBA00024867"/>
    </source>
</evidence>
<keyword evidence="3" id="KW-0902">Two-component regulatory system</keyword>
<protein>
    <recommendedName>
        <fullName evidence="1">Stage 0 sporulation protein A homolog</fullName>
    </recommendedName>
</protein>
<dbReference type="PROSITE" id="PS51755">
    <property type="entry name" value="OMPR_PHOB"/>
    <property type="match status" value="1"/>
</dbReference>
<evidence type="ECO:0000256" key="6">
    <source>
        <dbReference type="ARBA" id="ARBA00023163"/>
    </source>
</evidence>
<organism evidence="12 13">
    <name type="scientific">Clostridium estertheticum</name>
    <dbReference type="NCBI Taxonomy" id="238834"/>
    <lineage>
        <taxon>Bacteria</taxon>
        <taxon>Bacillati</taxon>
        <taxon>Bacillota</taxon>
        <taxon>Clostridia</taxon>
        <taxon>Eubacteriales</taxon>
        <taxon>Clostridiaceae</taxon>
        <taxon>Clostridium</taxon>
    </lineage>
</organism>
<keyword evidence="5 9" id="KW-0238">DNA-binding</keyword>
<evidence type="ECO:0000256" key="1">
    <source>
        <dbReference type="ARBA" id="ARBA00018672"/>
    </source>
</evidence>
<evidence type="ECO:0000256" key="9">
    <source>
        <dbReference type="PROSITE-ProRule" id="PRU01091"/>
    </source>
</evidence>
<dbReference type="InterPro" id="IPR001867">
    <property type="entry name" value="OmpR/PhoB-type_DNA-bd"/>
</dbReference>
<evidence type="ECO:0000256" key="4">
    <source>
        <dbReference type="ARBA" id="ARBA00023015"/>
    </source>
</evidence>
<dbReference type="InterPro" id="IPR036388">
    <property type="entry name" value="WH-like_DNA-bd_sf"/>
</dbReference>
<dbReference type="GO" id="GO:0000156">
    <property type="term" value="F:phosphorelay response regulator activity"/>
    <property type="evidence" value="ECO:0007669"/>
    <property type="project" value="TreeGrafter"/>
</dbReference>
<evidence type="ECO:0000259" key="11">
    <source>
        <dbReference type="PROSITE" id="PS51755"/>
    </source>
</evidence>
<dbReference type="Gene3D" id="1.10.10.10">
    <property type="entry name" value="Winged helix-like DNA-binding domain superfamily/Winged helix DNA-binding domain"/>
    <property type="match status" value="1"/>
</dbReference>
<dbReference type="RefSeq" id="WP_152749638.1">
    <property type="nucleotide sequence ID" value="NZ_SPSE01000008.1"/>
</dbReference>
<gene>
    <name evidence="12" type="ORF">E4V82_00600</name>
</gene>
<feature type="DNA-binding region" description="OmpR/PhoB-type" evidence="9">
    <location>
        <begin position="132"/>
        <end position="231"/>
    </location>
</feature>
<dbReference type="PROSITE" id="PS50110">
    <property type="entry name" value="RESPONSE_REGULATORY"/>
    <property type="match status" value="1"/>
</dbReference>
<dbReference type="CDD" id="cd17574">
    <property type="entry name" value="REC_OmpR"/>
    <property type="match status" value="1"/>
</dbReference>
<dbReference type="GO" id="GO:0032993">
    <property type="term" value="C:protein-DNA complex"/>
    <property type="evidence" value="ECO:0007669"/>
    <property type="project" value="TreeGrafter"/>
</dbReference>
<dbReference type="GO" id="GO:0000976">
    <property type="term" value="F:transcription cis-regulatory region binding"/>
    <property type="evidence" value="ECO:0007669"/>
    <property type="project" value="TreeGrafter"/>
</dbReference>
<dbReference type="PANTHER" id="PTHR48111:SF40">
    <property type="entry name" value="PHOSPHATE REGULON TRANSCRIPTIONAL REGULATORY PROTEIN PHOB"/>
    <property type="match status" value="1"/>
</dbReference>
<dbReference type="PANTHER" id="PTHR48111">
    <property type="entry name" value="REGULATOR OF RPOS"/>
    <property type="match status" value="1"/>
</dbReference>
<dbReference type="FunFam" id="1.10.10.10:FF:000018">
    <property type="entry name" value="DNA-binding response regulator ResD"/>
    <property type="match status" value="1"/>
</dbReference>